<dbReference type="SUPFAM" id="SSF47384">
    <property type="entry name" value="Homodimeric domain of signal transducing histidine kinase"/>
    <property type="match status" value="1"/>
</dbReference>
<evidence type="ECO:0000256" key="4">
    <source>
        <dbReference type="ARBA" id="ARBA00022553"/>
    </source>
</evidence>
<dbReference type="Gene3D" id="3.30.565.10">
    <property type="entry name" value="Histidine kinase-like ATPase, C-terminal domain"/>
    <property type="match status" value="1"/>
</dbReference>
<evidence type="ECO:0000256" key="9">
    <source>
        <dbReference type="ARBA" id="ARBA00023012"/>
    </source>
</evidence>
<feature type="transmembrane region" description="Helical" evidence="11">
    <location>
        <begin position="26"/>
        <end position="51"/>
    </location>
</feature>
<dbReference type="PROSITE" id="PS50885">
    <property type="entry name" value="HAMP"/>
    <property type="match status" value="1"/>
</dbReference>
<comment type="caution">
    <text evidence="14">The sequence shown here is derived from an EMBL/GenBank/DDBJ whole genome shotgun (WGS) entry which is preliminary data.</text>
</comment>
<dbReference type="PANTHER" id="PTHR43304">
    <property type="entry name" value="PHYTOCHROME-LIKE PROTEIN CPH1"/>
    <property type="match status" value="1"/>
</dbReference>
<reference evidence="15" key="1">
    <citation type="journal article" date="2019" name="Int. J. Syst. Evol. Microbiol.">
        <title>The Global Catalogue of Microorganisms (GCM) 10K type strain sequencing project: providing services to taxonomists for standard genome sequencing and annotation.</title>
        <authorList>
            <consortium name="The Broad Institute Genomics Platform"/>
            <consortium name="The Broad Institute Genome Sequencing Center for Infectious Disease"/>
            <person name="Wu L."/>
            <person name="Ma J."/>
        </authorList>
    </citation>
    <scope>NUCLEOTIDE SEQUENCE [LARGE SCALE GENOMIC DNA]</scope>
    <source>
        <strain evidence="15">JCM 9373</strain>
    </source>
</reference>
<dbReference type="InterPro" id="IPR003661">
    <property type="entry name" value="HisK_dim/P_dom"/>
</dbReference>
<evidence type="ECO:0000313" key="14">
    <source>
        <dbReference type="EMBL" id="GAA3129215.1"/>
    </source>
</evidence>
<dbReference type="SUPFAM" id="SSF55874">
    <property type="entry name" value="ATPase domain of HSP90 chaperone/DNA topoisomerase II/histidine kinase"/>
    <property type="match status" value="1"/>
</dbReference>
<keyword evidence="6 11" id="KW-0812">Transmembrane</keyword>
<evidence type="ECO:0000256" key="6">
    <source>
        <dbReference type="ARBA" id="ARBA00022692"/>
    </source>
</evidence>
<dbReference type="GO" id="GO:0016301">
    <property type="term" value="F:kinase activity"/>
    <property type="evidence" value="ECO:0007669"/>
    <property type="project" value="UniProtKB-KW"/>
</dbReference>
<feature type="transmembrane region" description="Helical" evidence="11">
    <location>
        <begin position="203"/>
        <end position="225"/>
    </location>
</feature>
<feature type="domain" description="Histidine kinase" evidence="12">
    <location>
        <begin position="308"/>
        <end position="531"/>
    </location>
</feature>
<evidence type="ECO:0000256" key="3">
    <source>
        <dbReference type="ARBA" id="ARBA00012438"/>
    </source>
</evidence>
<evidence type="ECO:0000256" key="11">
    <source>
        <dbReference type="SAM" id="Phobius"/>
    </source>
</evidence>
<dbReference type="Pfam" id="PF05227">
    <property type="entry name" value="CHASE3"/>
    <property type="match status" value="1"/>
</dbReference>
<keyword evidence="8 11" id="KW-1133">Transmembrane helix</keyword>
<dbReference type="PRINTS" id="PR00344">
    <property type="entry name" value="BCTRLSENSOR"/>
</dbReference>
<keyword evidence="4" id="KW-0597">Phosphoprotein</keyword>
<comment type="catalytic activity">
    <reaction evidence="1">
        <text>ATP + protein L-histidine = ADP + protein N-phospho-L-histidine.</text>
        <dbReference type="EC" id="2.7.13.3"/>
    </reaction>
</comment>
<keyword evidence="15" id="KW-1185">Reference proteome</keyword>
<dbReference type="PANTHER" id="PTHR43304:SF1">
    <property type="entry name" value="PAC DOMAIN-CONTAINING PROTEIN"/>
    <property type="match status" value="1"/>
</dbReference>
<dbReference type="Pfam" id="PF00672">
    <property type="entry name" value="HAMP"/>
    <property type="match status" value="1"/>
</dbReference>
<dbReference type="CDD" id="cd06225">
    <property type="entry name" value="HAMP"/>
    <property type="match status" value="1"/>
</dbReference>
<dbReference type="InterPro" id="IPR052162">
    <property type="entry name" value="Sensor_kinase/Photoreceptor"/>
</dbReference>
<dbReference type="Pfam" id="PF02518">
    <property type="entry name" value="HATPase_c"/>
    <property type="match status" value="1"/>
</dbReference>
<keyword evidence="11" id="KW-0472">Membrane</keyword>
<sequence>MGDLTRPRPLSAPAASGAGRLPVGRWFLIAGAAAALSFASGIAVTAGSVAATSEARETLVEVVDPAALRVLELSGALTAQTSAARAYASTGDEDHRGDYRDAVATEHAALAALERLIPRIPESQAVRAELGTLRAAAETWRREYGDAVTAGPPSEEDASAAERARAGTERFRAVQSSLAALRDHLTALHTDATDRLERGWRMLYAALGAMAAVLVLTGVGFTLIVRHAVLRPVATLTAQVRAVAQGDFEHRLHVERPAELAELSGHVDAMRRRIVAEWRRTTRAQEKLQEQAAELRRSNAELEQFAYVASHDLQEPLRKVASFSQLLEQRYGDRLDEQGRRYISFAVDGAKRMQALISDLLDLSRAGRAGGERVPLDSAVPLAEALENLSAQIEETGATVTRDELPVVLGNRAQLIQLFQNLVGNALKFRSEEAPRVHIGARRDGDMWEFSCADNGIGIEDKYTDRIFLIFQRLHGRDAYQGTGIGLALCKKIVEYHGGRIWVDNGAPDGGRAEASPRRGTTFRWTLPAGDAHE</sequence>
<dbReference type="InterPro" id="IPR036097">
    <property type="entry name" value="HisK_dim/P_sf"/>
</dbReference>
<keyword evidence="7 14" id="KW-0418">Kinase</keyword>
<dbReference type="InterPro" id="IPR007891">
    <property type="entry name" value="CHASE3"/>
</dbReference>
<dbReference type="SMART" id="SM00387">
    <property type="entry name" value="HATPase_c"/>
    <property type="match status" value="1"/>
</dbReference>
<evidence type="ECO:0000259" key="12">
    <source>
        <dbReference type="PROSITE" id="PS50109"/>
    </source>
</evidence>
<dbReference type="EC" id="2.7.13.3" evidence="3"/>
<evidence type="ECO:0000256" key="2">
    <source>
        <dbReference type="ARBA" id="ARBA00004236"/>
    </source>
</evidence>
<dbReference type="InterPro" id="IPR004358">
    <property type="entry name" value="Sig_transdc_His_kin-like_C"/>
</dbReference>
<evidence type="ECO:0000313" key="15">
    <source>
        <dbReference type="Proteomes" id="UP001500320"/>
    </source>
</evidence>
<comment type="subcellular location">
    <subcellularLocation>
        <location evidence="2">Cell membrane</location>
    </subcellularLocation>
</comment>
<evidence type="ECO:0000256" key="5">
    <source>
        <dbReference type="ARBA" id="ARBA00022679"/>
    </source>
</evidence>
<dbReference type="SUPFAM" id="SSF158472">
    <property type="entry name" value="HAMP domain-like"/>
    <property type="match status" value="1"/>
</dbReference>
<dbReference type="InterPro" id="IPR003594">
    <property type="entry name" value="HATPase_dom"/>
</dbReference>
<dbReference type="Gene3D" id="6.10.340.10">
    <property type="match status" value="1"/>
</dbReference>
<dbReference type="Pfam" id="PF00512">
    <property type="entry name" value="HisKA"/>
    <property type="match status" value="1"/>
</dbReference>
<name>A0ABP6MX43_9ACTN</name>
<organism evidence="14 15">
    <name type="scientific">Planomonospora alba</name>
    <dbReference type="NCBI Taxonomy" id="161354"/>
    <lineage>
        <taxon>Bacteria</taxon>
        <taxon>Bacillati</taxon>
        <taxon>Actinomycetota</taxon>
        <taxon>Actinomycetes</taxon>
        <taxon>Streptosporangiales</taxon>
        <taxon>Streptosporangiaceae</taxon>
        <taxon>Planomonospora</taxon>
    </lineage>
</organism>
<evidence type="ECO:0000256" key="8">
    <source>
        <dbReference type="ARBA" id="ARBA00022989"/>
    </source>
</evidence>
<dbReference type="Gene3D" id="1.10.287.130">
    <property type="match status" value="1"/>
</dbReference>
<gene>
    <name evidence="14" type="ORF">GCM10010466_19850</name>
</gene>
<protein>
    <recommendedName>
        <fullName evidence="3">histidine kinase</fullName>
        <ecNumber evidence="3">2.7.13.3</ecNumber>
    </recommendedName>
</protein>
<dbReference type="InterPro" id="IPR036890">
    <property type="entry name" value="HATPase_C_sf"/>
</dbReference>
<evidence type="ECO:0000256" key="7">
    <source>
        <dbReference type="ARBA" id="ARBA00022777"/>
    </source>
</evidence>
<dbReference type="InterPro" id="IPR005467">
    <property type="entry name" value="His_kinase_dom"/>
</dbReference>
<dbReference type="SMART" id="SM00388">
    <property type="entry name" value="HisKA"/>
    <property type="match status" value="1"/>
</dbReference>
<dbReference type="EMBL" id="BAAAUT010000013">
    <property type="protein sequence ID" value="GAA3129215.1"/>
    <property type="molecule type" value="Genomic_DNA"/>
</dbReference>
<evidence type="ECO:0000256" key="10">
    <source>
        <dbReference type="SAM" id="MobiDB-lite"/>
    </source>
</evidence>
<dbReference type="Proteomes" id="UP001500320">
    <property type="component" value="Unassembled WGS sequence"/>
</dbReference>
<proteinExistence type="predicted"/>
<keyword evidence="5" id="KW-0808">Transferase</keyword>
<feature type="region of interest" description="Disordered" evidence="10">
    <location>
        <begin position="146"/>
        <end position="166"/>
    </location>
</feature>
<feature type="domain" description="HAMP" evidence="13">
    <location>
        <begin position="227"/>
        <end position="279"/>
    </location>
</feature>
<accession>A0ABP6MX43</accession>
<evidence type="ECO:0000256" key="1">
    <source>
        <dbReference type="ARBA" id="ARBA00000085"/>
    </source>
</evidence>
<dbReference type="InterPro" id="IPR003660">
    <property type="entry name" value="HAMP_dom"/>
</dbReference>
<dbReference type="RefSeq" id="WP_344858069.1">
    <property type="nucleotide sequence ID" value="NZ_BAAAUT010000013.1"/>
</dbReference>
<dbReference type="SMART" id="SM00304">
    <property type="entry name" value="HAMP"/>
    <property type="match status" value="1"/>
</dbReference>
<dbReference type="CDD" id="cd00082">
    <property type="entry name" value="HisKA"/>
    <property type="match status" value="1"/>
</dbReference>
<dbReference type="PROSITE" id="PS50109">
    <property type="entry name" value="HIS_KIN"/>
    <property type="match status" value="1"/>
</dbReference>
<keyword evidence="9" id="KW-0902">Two-component regulatory system</keyword>
<evidence type="ECO:0000259" key="13">
    <source>
        <dbReference type="PROSITE" id="PS50885"/>
    </source>
</evidence>